<evidence type="ECO:0000256" key="9">
    <source>
        <dbReference type="ARBA" id="ARBA00023098"/>
    </source>
</evidence>
<feature type="domain" description="Acyl-ACP thioesterase-like C-terminal" evidence="12">
    <location>
        <begin position="157"/>
        <end position="236"/>
    </location>
</feature>
<keyword evidence="5" id="KW-0934">Plastid</keyword>
<organism evidence="13">
    <name type="scientific">bioreactor metagenome</name>
    <dbReference type="NCBI Taxonomy" id="1076179"/>
    <lineage>
        <taxon>unclassified sequences</taxon>
        <taxon>metagenomes</taxon>
        <taxon>ecological metagenomes</taxon>
    </lineage>
</organism>
<name>A0A644VPP5_9ZZZZ</name>
<evidence type="ECO:0000256" key="6">
    <source>
        <dbReference type="ARBA" id="ARBA00022801"/>
    </source>
</evidence>
<keyword evidence="10" id="KW-0275">Fatty acid biosynthesis</keyword>
<dbReference type="Pfam" id="PF01643">
    <property type="entry name" value="Acyl-ACP_TE"/>
    <property type="match status" value="1"/>
</dbReference>
<dbReference type="InterPro" id="IPR045023">
    <property type="entry name" value="FATA/B"/>
</dbReference>
<dbReference type="AlphaFoldDB" id="A0A644VPP5"/>
<evidence type="ECO:0000256" key="10">
    <source>
        <dbReference type="ARBA" id="ARBA00023160"/>
    </source>
</evidence>
<feature type="domain" description="Acyl-ACP thioesterase N-terminal hotdog" evidence="11">
    <location>
        <begin position="9"/>
        <end position="123"/>
    </location>
</feature>
<sequence>MIITKKSYTFEVSPQSVDFNCQITLSSLTDLLLTAAQYNAEENGFGLRKLNNNGLSWVLLRLALEIDYFPLQYETVYIETWIEGVGRASTTRNFCIRNKEMQIIGYAASTWAMIDHQTRRAQDLFTLDNIGDFASEETVPIDKPIKLSERRGVLTDVFSAKYSHIDINRHVNTMRYVEWISNGFSPEHYSRKSVKRFDVNFMSEILFGEEVKVYKTEEAGDTYLFEILHNDKPSCRARLIFRSEK</sequence>
<comment type="caution">
    <text evidence="13">The sequence shown here is derived from an EMBL/GenBank/DDBJ whole genome shotgun (WGS) entry which is preliminary data.</text>
</comment>
<gene>
    <name evidence="13" type="ORF">SDC9_38524</name>
</gene>
<evidence type="ECO:0000256" key="3">
    <source>
        <dbReference type="ARBA" id="ARBA00022516"/>
    </source>
</evidence>
<evidence type="ECO:0000256" key="8">
    <source>
        <dbReference type="ARBA" id="ARBA00022946"/>
    </source>
</evidence>
<evidence type="ECO:0000256" key="4">
    <source>
        <dbReference type="ARBA" id="ARBA00022528"/>
    </source>
</evidence>
<evidence type="ECO:0008006" key="14">
    <source>
        <dbReference type="Google" id="ProtNLM"/>
    </source>
</evidence>
<keyword evidence="9" id="KW-0443">Lipid metabolism</keyword>
<evidence type="ECO:0000256" key="2">
    <source>
        <dbReference type="ARBA" id="ARBA00006500"/>
    </source>
</evidence>
<dbReference type="GO" id="GO:0000036">
    <property type="term" value="F:acyl carrier activity"/>
    <property type="evidence" value="ECO:0007669"/>
    <property type="project" value="TreeGrafter"/>
</dbReference>
<dbReference type="InterPro" id="IPR029069">
    <property type="entry name" value="HotDog_dom_sf"/>
</dbReference>
<dbReference type="EMBL" id="VSSQ01000357">
    <property type="protein sequence ID" value="MPL92423.1"/>
    <property type="molecule type" value="Genomic_DNA"/>
</dbReference>
<accession>A0A644VPP5</accession>
<keyword evidence="4" id="KW-0150">Chloroplast</keyword>
<comment type="similarity">
    <text evidence="2">Belongs to the acyl-ACP thioesterase family.</text>
</comment>
<evidence type="ECO:0000259" key="12">
    <source>
        <dbReference type="Pfam" id="PF20791"/>
    </source>
</evidence>
<dbReference type="GO" id="GO:0009507">
    <property type="term" value="C:chloroplast"/>
    <property type="evidence" value="ECO:0007669"/>
    <property type="project" value="UniProtKB-SubCell"/>
</dbReference>
<protein>
    <recommendedName>
        <fullName evidence="14">Acyl-ACP thioesterase</fullName>
    </recommendedName>
</protein>
<keyword evidence="3" id="KW-0444">Lipid biosynthesis</keyword>
<evidence type="ECO:0000313" key="13">
    <source>
        <dbReference type="EMBL" id="MPL92423.1"/>
    </source>
</evidence>
<comment type="subcellular location">
    <subcellularLocation>
        <location evidence="1">Plastid</location>
        <location evidence="1">Chloroplast</location>
    </subcellularLocation>
</comment>
<keyword evidence="7" id="KW-0276">Fatty acid metabolism</keyword>
<dbReference type="SUPFAM" id="SSF54637">
    <property type="entry name" value="Thioesterase/thiol ester dehydrase-isomerase"/>
    <property type="match status" value="2"/>
</dbReference>
<reference evidence="13" key="1">
    <citation type="submission" date="2019-08" db="EMBL/GenBank/DDBJ databases">
        <authorList>
            <person name="Kucharzyk K."/>
            <person name="Murdoch R.W."/>
            <person name="Higgins S."/>
            <person name="Loffler F."/>
        </authorList>
    </citation>
    <scope>NUCLEOTIDE SEQUENCE</scope>
</reference>
<evidence type="ECO:0000259" key="11">
    <source>
        <dbReference type="Pfam" id="PF01643"/>
    </source>
</evidence>
<keyword evidence="8" id="KW-0809">Transit peptide</keyword>
<dbReference type="Pfam" id="PF20791">
    <property type="entry name" value="Acyl-ACP_TE_C"/>
    <property type="match status" value="1"/>
</dbReference>
<dbReference type="PANTHER" id="PTHR31727:SF6">
    <property type="entry name" value="OLEOYL-ACYL CARRIER PROTEIN THIOESTERASE 1, CHLOROPLASTIC"/>
    <property type="match status" value="1"/>
</dbReference>
<dbReference type="InterPro" id="IPR049427">
    <property type="entry name" value="Acyl-ACP_TE_C"/>
</dbReference>
<dbReference type="GO" id="GO:0016297">
    <property type="term" value="F:fatty acyl-[ACP] hydrolase activity"/>
    <property type="evidence" value="ECO:0007669"/>
    <property type="project" value="InterPro"/>
</dbReference>
<keyword evidence="6" id="KW-0378">Hydrolase</keyword>
<dbReference type="InterPro" id="IPR002864">
    <property type="entry name" value="Acyl-ACP_thioesterase_NHD"/>
</dbReference>
<dbReference type="PANTHER" id="PTHR31727">
    <property type="entry name" value="OLEOYL-ACYL CARRIER PROTEIN THIOESTERASE 1, CHLOROPLASTIC"/>
    <property type="match status" value="1"/>
</dbReference>
<evidence type="ECO:0000256" key="5">
    <source>
        <dbReference type="ARBA" id="ARBA00022640"/>
    </source>
</evidence>
<evidence type="ECO:0000256" key="1">
    <source>
        <dbReference type="ARBA" id="ARBA00004229"/>
    </source>
</evidence>
<evidence type="ECO:0000256" key="7">
    <source>
        <dbReference type="ARBA" id="ARBA00022832"/>
    </source>
</evidence>
<dbReference type="Gene3D" id="3.10.129.10">
    <property type="entry name" value="Hotdog Thioesterase"/>
    <property type="match status" value="2"/>
</dbReference>
<dbReference type="CDD" id="cd00586">
    <property type="entry name" value="4HBT"/>
    <property type="match status" value="1"/>
</dbReference>
<proteinExistence type="inferred from homology"/>